<sequence length="325" mass="36949">MPVDIKSSKKPSTTSSAKGTHGSQKSSSKAKDLHYKFDVKKGEVLAIPTLAIPYYPKYDNATDSSSEYSEPPEEVSEFPGSNFQYKAERTRKSLLASGYDIDGRMLCEDVLFSEPDQAAAFTPMVMCEKPVEIECICLWDFFGGDTCLDVNCWAGTELNVIAEEYQVRSLSANAYLRPPLRWSLVRNVGDHSRSTFGLIPSCWLVSKKFLEENHALFSPPLWYLGICDVDVAYRHLMRDRSAQRPGVFVIFSPVCMNPDPTEYRPFLLMFLCEKDPSYKKIGERVVDRERRDWLATAIHCMGLLYVRKLQTILSRSERRDSSQAD</sequence>
<dbReference type="EMBL" id="JAVFWL010000001">
    <property type="protein sequence ID" value="KAK6730552.1"/>
    <property type="molecule type" value="Genomic_DNA"/>
</dbReference>
<evidence type="ECO:0000313" key="3">
    <source>
        <dbReference type="Proteomes" id="UP001303046"/>
    </source>
</evidence>
<comment type="caution">
    <text evidence="2">The sequence shown here is derived from an EMBL/GenBank/DDBJ whole genome shotgun (WGS) entry which is preliminary data.</text>
</comment>
<reference evidence="2 3" key="1">
    <citation type="submission" date="2023-08" db="EMBL/GenBank/DDBJ databases">
        <title>A Necator americanus chromosomal reference genome.</title>
        <authorList>
            <person name="Ilik V."/>
            <person name="Petrzelkova K.J."/>
            <person name="Pardy F."/>
            <person name="Fuh T."/>
            <person name="Niatou-Singa F.S."/>
            <person name="Gouil Q."/>
            <person name="Baker L."/>
            <person name="Ritchie M.E."/>
            <person name="Jex A.R."/>
            <person name="Gazzola D."/>
            <person name="Li H."/>
            <person name="Toshio Fujiwara R."/>
            <person name="Zhan B."/>
            <person name="Aroian R.V."/>
            <person name="Pafco B."/>
            <person name="Schwarz E.M."/>
        </authorList>
    </citation>
    <scope>NUCLEOTIDE SEQUENCE [LARGE SCALE GENOMIC DNA]</scope>
    <source>
        <strain evidence="2 3">Aroian</strain>
        <tissue evidence="2">Whole animal</tissue>
    </source>
</reference>
<accession>A0ABR1BVY9</accession>
<dbReference type="Proteomes" id="UP001303046">
    <property type="component" value="Unassembled WGS sequence"/>
</dbReference>
<keyword evidence="3" id="KW-1185">Reference proteome</keyword>
<protein>
    <submittedName>
        <fullName evidence="2">Uncharacterized protein</fullName>
    </submittedName>
</protein>
<organism evidence="2 3">
    <name type="scientific">Necator americanus</name>
    <name type="common">Human hookworm</name>
    <dbReference type="NCBI Taxonomy" id="51031"/>
    <lineage>
        <taxon>Eukaryota</taxon>
        <taxon>Metazoa</taxon>
        <taxon>Ecdysozoa</taxon>
        <taxon>Nematoda</taxon>
        <taxon>Chromadorea</taxon>
        <taxon>Rhabditida</taxon>
        <taxon>Rhabditina</taxon>
        <taxon>Rhabditomorpha</taxon>
        <taxon>Strongyloidea</taxon>
        <taxon>Ancylostomatidae</taxon>
        <taxon>Bunostominae</taxon>
        <taxon>Necator</taxon>
    </lineage>
</organism>
<name>A0ABR1BVY9_NECAM</name>
<evidence type="ECO:0000256" key="1">
    <source>
        <dbReference type="SAM" id="MobiDB-lite"/>
    </source>
</evidence>
<evidence type="ECO:0000313" key="2">
    <source>
        <dbReference type="EMBL" id="KAK6730552.1"/>
    </source>
</evidence>
<gene>
    <name evidence="2" type="primary">Necator_chrI.g3304</name>
    <name evidence="2" type="ORF">RB195_007175</name>
</gene>
<proteinExistence type="predicted"/>
<feature type="region of interest" description="Disordered" evidence="1">
    <location>
        <begin position="1"/>
        <end position="31"/>
    </location>
</feature>
<feature type="compositionally biased region" description="Low complexity" evidence="1">
    <location>
        <begin position="10"/>
        <end position="20"/>
    </location>
</feature>